<evidence type="ECO:0000256" key="2">
    <source>
        <dbReference type="ARBA" id="ARBA00022801"/>
    </source>
</evidence>
<dbReference type="Gene3D" id="3.40.50.1820">
    <property type="entry name" value="alpha/beta hydrolase"/>
    <property type="match status" value="1"/>
</dbReference>
<name>A0A6J6GWB0_9ZZZZ</name>
<dbReference type="PANTHER" id="PTHR10655:SF17">
    <property type="entry name" value="LYSOPHOSPHOLIPASE-LIKE PROTEIN 1"/>
    <property type="match status" value="1"/>
</dbReference>
<protein>
    <submittedName>
        <fullName evidence="4">Unannotated protein</fullName>
    </submittedName>
</protein>
<dbReference type="AlphaFoldDB" id="A0A6J6GWB0"/>
<evidence type="ECO:0000259" key="3">
    <source>
        <dbReference type="Pfam" id="PF02230"/>
    </source>
</evidence>
<sequence length="215" mass="23323">MLHTIRRDPDRAERVLFLLPGYGDSPGYFLDRVDEFDPERRWLVVVPEPRLRSADGPIWYSVDENGLDQSALSGSLDELADCVGRTLEDTGIGSDRLVIAGFSQGGALALASLLVPSFHPAPGAVAVLAGYLPDHDDIDLASAMDRPVLVAHGRDDETVDMIRGRSAAKALDRSGAIVSWSEVDGGHRFGPDLLSPFRLWLDELVRGELPGRPTA</sequence>
<reference evidence="4" key="1">
    <citation type="submission" date="2020-05" db="EMBL/GenBank/DDBJ databases">
        <authorList>
            <person name="Chiriac C."/>
            <person name="Salcher M."/>
            <person name="Ghai R."/>
            <person name="Kavagutti S V."/>
        </authorList>
    </citation>
    <scope>NUCLEOTIDE SEQUENCE</scope>
</reference>
<organism evidence="4">
    <name type="scientific">freshwater metagenome</name>
    <dbReference type="NCBI Taxonomy" id="449393"/>
    <lineage>
        <taxon>unclassified sequences</taxon>
        <taxon>metagenomes</taxon>
        <taxon>ecological metagenomes</taxon>
    </lineage>
</organism>
<dbReference type="PANTHER" id="PTHR10655">
    <property type="entry name" value="LYSOPHOSPHOLIPASE-RELATED"/>
    <property type="match status" value="1"/>
</dbReference>
<evidence type="ECO:0000313" key="4">
    <source>
        <dbReference type="EMBL" id="CAB4605306.1"/>
    </source>
</evidence>
<accession>A0A6J6GWB0</accession>
<dbReference type="GO" id="GO:0016787">
    <property type="term" value="F:hydrolase activity"/>
    <property type="evidence" value="ECO:0007669"/>
    <property type="project" value="UniProtKB-KW"/>
</dbReference>
<dbReference type="EMBL" id="CAEZUP010000022">
    <property type="protein sequence ID" value="CAB4605306.1"/>
    <property type="molecule type" value="Genomic_DNA"/>
</dbReference>
<feature type="domain" description="Phospholipase/carboxylesterase/thioesterase" evidence="3">
    <location>
        <begin position="7"/>
        <end position="187"/>
    </location>
</feature>
<proteinExistence type="inferred from homology"/>
<dbReference type="SUPFAM" id="SSF53474">
    <property type="entry name" value="alpha/beta-Hydrolases"/>
    <property type="match status" value="1"/>
</dbReference>
<dbReference type="InterPro" id="IPR050565">
    <property type="entry name" value="LYPA1-2/EST-like"/>
</dbReference>
<dbReference type="InterPro" id="IPR003140">
    <property type="entry name" value="PLipase/COase/thioEstase"/>
</dbReference>
<evidence type="ECO:0000256" key="1">
    <source>
        <dbReference type="ARBA" id="ARBA00006499"/>
    </source>
</evidence>
<comment type="similarity">
    <text evidence="1">Belongs to the AB hydrolase superfamily. AB hydrolase 2 family.</text>
</comment>
<gene>
    <name evidence="4" type="ORF">UFOPK1835_00722</name>
</gene>
<keyword evidence="2" id="KW-0378">Hydrolase</keyword>
<dbReference type="InterPro" id="IPR029058">
    <property type="entry name" value="AB_hydrolase_fold"/>
</dbReference>
<dbReference type="Pfam" id="PF02230">
    <property type="entry name" value="Abhydrolase_2"/>
    <property type="match status" value="1"/>
</dbReference>